<name>A0A1U9KB76_9BACL</name>
<dbReference type="PANTHER" id="PTHR10000:SF55">
    <property type="entry name" value="5-AMINO-6-(5-PHOSPHO-D-RIBITYLAMINO)URACIL PHOSPHATASE YCSE"/>
    <property type="match status" value="1"/>
</dbReference>
<gene>
    <name evidence="1" type="ORF">B0W44_17335</name>
</gene>
<dbReference type="InterPro" id="IPR006379">
    <property type="entry name" value="HAD-SF_hydro_IIB"/>
</dbReference>
<protein>
    <submittedName>
        <fullName evidence="1">Phosphoglycolate phosphatase, TA0175-type</fullName>
    </submittedName>
</protein>
<dbReference type="RefSeq" id="WP_077721114.1">
    <property type="nucleotide sequence ID" value="NZ_CP019699.1"/>
</dbReference>
<dbReference type="KEGG" id="ntr:B0W44_17335"/>
<sequence>MKSIKLIALDMDGTLLNRDLEVSRANREAIHLAQQKGVHVVLSTGRFIASTREYARSLRLTSYLVTSNGAEVWDASGKLWHRRALSSELVEWMYRMGEQYRTRVWGATAERVWDGGAIPGSVHDHKWLKFGFDTEKDDVRNTIWKKLVETGELEVSNSTPTNIEVNAKGVSKAAALETVCRQLNFSMDDVLAVGDSLNDVAMIRSAGIGVAMGNAQERVREAADWVTVTNEEDGVATAIHRWVLGTR</sequence>
<dbReference type="Gene3D" id="3.40.50.1000">
    <property type="entry name" value="HAD superfamily/HAD-like"/>
    <property type="match status" value="2"/>
</dbReference>
<dbReference type="Pfam" id="PF08282">
    <property type="entry name" value="Hydrolase_3"/>
    <property type="match status" value="2"/>
</dbReference>
<evidence type="ECO:0000313" key="2">
    <source>
        <dbReference type="Proteomes" id="UP000188603"/>
    </source>
</evidence>
<dbReference type="PANTHER" id="PTHR10000">
    <property type="entry name" value="PHOSPHOSERINE PHOSPHATASE"/>
    <property type="match status" value="1"/>
</dbReference>
<dbReference type="GO" id="GO:0000287">
    <property type="term" value="F:magnesium ion binding"/>
    <property type="evidence" value="ECO:0007669"/>
    <property type="project" value="TreeGrafter"/>
</dbReference>
<dbReference type="PROSITE" id="PS01229">
    <property type="entry name" value="COF_2"/>
    <property type="match status" value="1"/>
</dbReference>
<keyword evidence="2" id="KW-1185">Reference proteome</keyword>
<evidence type="ECO:0000313" key="1">
    <source>
        <dbReference type="EMBL" id="AQS57243.1"/>
    </source>
</evidence>
<dbReference type="SFLD" id="SFLDG01140">
    <property type="entry name" value="C2.B:_Phosphomannomutase_and_P"/>
    <property type="match status" value="1"/>
</dbReference>
<accession>A0A1U9KB76</accession>
<dbReference type="EMBL" id="CP019699">
    <property type="protein sequence ID" value="AQS57243.1"/>
    <property type="molecule type" value="Genomic_DNA"/>
</dbReference>
<dbReference type="Gene3D" id="3.30.1240.10">
    <property type="match status" value="2"/>
</dbReference>
<dbReference type="OrthoDB" id="9781413at2"/>
<dbReference type="NCBIfam" id="TIGR01484">
    <property type="entry name" value="HAD-SF-IIB"/>
    <property type="match status" value="1"/>
</dbReference>
<dbReference type="PRINTS" id="PR00119">
    <property type="entry name" value="CATATPASE"/>
</dbReference>
<dbReference type="InterPro" id="IPR023214">
    <property type="entry name" value="HAD_sf"/>
</dbReference>
<dbReference type="SUPFAM" id="SSF56784">
    <property type="entry name" value="HAD-like"/>
    <property type="match status" value="1"/>
</dbReference>
<organism evidence="1 2">
    <name type="scientific">Novibacillus thermophilus</name>
    <dbReference type="NCBI Taxonomy" id="1471761"/>
    <lineage>
        <taxon>Bacteria</taxon>
        <taxon>Bacillati</taxon>
        <taxon>Bacillota</taxon>
        <taxon>Bacilli</taxon>
        <taxon>Bacillales</taxon>
        <taxon>Thermoactinomycetaceae</taxon>
        <taxon>Novibacillus</taxon>
    </lineage>
</organism>
<dbReference type="Proteomes" id="UP000188603">
    <property type="component" value="Chromosome"/>
</dbReference>
<dbReference type="AlphaFoldDB" id="A0A1U9KB76"/>
<proteinExistence type="predicted"/>
<dbReference type="STRING" id="1471761.B0W44_17335"/>
<dbReference type="GO" id="GO:0005829">
    <property type="term" value="C:cytosol"/>
    <property type="evidence" value="ECO:0007669"/>
    <property type="project" value="TreeGrafter"/>
</dbReference>
<dbReference type="GO" id="GO:0016791">
    <property type="term" value="F:phosphatase activity"/>
    <property type="evidence" value="ECO:0007669"/>
    <property type="project" value="TreeGrafter"/>
</dbReference>
<dbReference type="InterPro" id="IPR036412">
    <property type="entry name" value="HAD-like_sf"/>
</dbReference>
<dbReference type="PROSITE" id="PS01228">
    <property type="entry name" value="COF_1"/>
    <property type="match status" value="1"/>
</dbReference>
<dbReference type="SFLD" id="SFLDS00003">
    <property type="entry name" value="Haloacid_Dehalogenase"/>
    <property type="match status" value="1"/>
</dbReference>
<dbReference type="CDD" id="cd07516">
    <property type="entry name" value="HAD_Pase"/>
    <property type="match status" value="1"/>
</dbReference>
<reference evidence="1 2" key="1">
    <citation type="journal article" date="2015" name="Int. J. Syst. Evol. Microbiol.">
        <title>Novibacillus thermophilus gen. nov., sp. nov., a Gram-staining-negative and moderately thermophilic member of the family Thermoactinomycetaceae.</title>
        <authorList>
            <person name="Yang G."/>
            <person name="Chen J."/>
            <person name="Zhou S."/>
        </authorList>
    </citation>
    <scope>NUCLEOTIDE SEQUENCE [LARGE SCALE GENOMIC DNA]</scope>
    <source>
        <strain evidence="1 2">SG-1</strain>
    </source>
</reference>